<dbReference type="GO" id="GO:0071169">
    <property type="term" value="P:establishment of protein localization to chromatin"/>
    <property type="evidence" value="ECO:0007669"/>
    <property type="project" value="TreeGrafter"/>
</dbReference>
<feature type="repeat" description="WD" evidence="10">
    <location>
        <begin position="489"/>
        <end position="523"/>
    </location>
</feature>
<feature type="region of interest" description="Disordered" evidence="11">
    <location>
        <begin position="228"/>
        <end position="370"/>
    </location>
</feature>
<organism evidence="14 15">
    <name type="scientific">Conger conger</name>
    <name type="common">Conger eel</name>
    <name type="synonym">Muraena conger</name>
    <dbReference type="NCBI Taxonomy" id="82655"/>
    <lineage>
        <taxon>Eukaryota</taxon>
        <taxon>Metazoa</taxon>
        <taxon>Chordata</taxon>
        <taxon>Craniata</taxon>
        <taxon>Vertebrata</taxon>
        <taxon>Euteleostomi</taxon>
        <taxon>Actinopterygii</taxon>
        <taxon>Neopterygii</taxon>
        <taxon>Teleostei</taxon>
        <taxon>Anguilliformes</taxon>
        <taxon>Congridae</taxon>
        <taxon>Conger</taxon>
    </lineage>
</organism>
<proteinExistence type="predicted"/>
<evidence type="ECO:0008006" key="16">
    <source>
        <dbReference type="Google" id="ProtNLM"/>
    </source>
</evidence>
<reference evidence="14" key="1">
    <citation type="journal article" date="2023" name="Science">
        <title>Genome structures resolve the early diversification of teleost fishes.</title>
        <authorList>
            <person name="Parey E."/>
            <person name="Louis A."/>
            <person name="Montfort J."/>
            <person name="Bouchez O."/>
            <person name="Roques C."/>
            <person name="Iampietro C."/>
            <person name="Lluch J."/>
            <person name="Castinel A."/>
            <person name="Donnadieu C."/>
            <person name="Desvignes T."/>
            <person name="Floi Bucao C."/>
            <person name="Jouanno E."/>
            <person name="Wen M."/>
            <person name="Mejri S."/>
            <person name="Dirks R."/>
            <person name="Jansen H."/>
            <person name="Henkel C."/>
            <person name="Chen W.J."/>
            <person name="Zahm M."/>
            <person name="Cabau C."/>
            <person name="Klopp C."/>
            <person name="Thompson A.W."/>
            <person name="Robinson-Rechavi M."/>
            <person name="Braasch I."/>
            <person name="Lecointre G."/>
            <person name="Bobe J."/>
            <person name="Postlethwait J.H."/>
            <person name="Berthelot C."/>
            <person name="Roest Crollius H."/>
            <person name="Guiguen Y."/>
        </authorList>
    </citation>
    <scope>NUCLEOTIDE SEQUENCE</scope>
    <source>
        <strain evidence="14">Concon-B</strain>
    </source>
</reference>
<feature type="domain" description="Leucine-rich repeat and WD repeat-containing protein 1 LRR" evidence="12">
    <location>
        <begin position="30"/>
        <end position="220"/>
    </location>
</feature>
<dbReference type="Pfam" id="PF23211">
    <property type="entry name" value="LRR_LRWD1"/>
    <property type="match status" value="1"/>
</dbReference>
<dbReference type="InterPro" id="IPR032675">
    <property type="entry name" value="LRR_dom_sf"/>
</dbReference>
<feature type="compositionally biased region" description="Basic and acidic residues" evidence="11">
    <location>
        <begin position="253"/>
        <end position="265"/>
    </location>
</feature>
<dbReference type="PROSITE" id="PS51450">
    <property type="entry name" value="LRR"/>
    <property type="match status" value="2"/>
</dbReference>
<evidence type="ECO:0000256" key="3">
    <source>
        <dbReference type="ARBA" id="ARBA00004300"/>
    </source>
</evidence>
<feature type="compositionally biased region" description="Basic and acidic residues" evidence="11">
    <location>
        <begin position="320"/>
        <end position="335"/>
    </location>
</feature>
<evidence type="ECO:0000259" key="13">
    <source>
        <dbReference type="Pfam" id="PF23215"/>
    </source>
</evidence>
<dbReference type="InterPro" id="IPR001611">
    <property type="entry name" value="Leu-rich_rpt"/>
</dbReference>
<dbReference type="PANTHER" id="PTHR24370:SF10">
    <property type="entry name" value="LEUCINE-RICH REPEAT AND WD REPEAT-CONTAINING PROTEIN 1"/>
    <property type="match status" value="1"/>
</dbReference>
<dbReference type="GO" id="GO:0005664">
    <property type="term" value="C:nuclear origin of replication recognition complex"/>
    <property type="evidence" value="ECO:0007669"/>
    <property type="project" value="TreeGrafter"/>
</dbReference>
<evidence type="ECO:0000259" key="12">
    <source>
        <dbReference type="Pfam" id="PF23211"/>
    </source>
</evidence>
<feature type="compositionally biased region" description="Basic and acidic residues" evidence="11">
    <location>
        <begin position="228"/>
        <end position="244"/>
    </location>
</feature>
<evidence type="ECO:0000256" key="4">
    <source>
        <dbReference type="ARBA" id="ARBA00022454"/>
    </source>
</evidence>
<feature type="domain" description="Leucine-rich repeat and WD repeat-containing protein 1 WD" evidence="13">
    <location>
        <begin position="370"/>
        <end position="749"/>
    </location>
</feature>
<dbReference type="PROSITE" id="PS50082">
    <property type="entry name" value="WD_REPEATS_2"/>
    <property type="match status" value="1"/>
</dbReference>
<evidence type="ECO:0000313" key="14">
    <source>
        <dbReference type="EMBL" id="KAJ8275738.1"/>
    </source>
</evidence>
<keyword evidence="7" id="KW-0677">Repeat</keyword>
<gene>
    <name evidence="14" type="ORF">COCON_G00074900</name>
</gene>
<dbReference type="InterPro" id="IPR015943">
    <property type="entry name" value="WD40/YVTN_repeat-like_dom_sf"/>
</dbReference>
<evidence type="ECO:0000256" key="10">
    <source>
        <dbReference type="PROSITE-ProRule" id="PRU00221"/>
    </source>
</evidence>
<keyword evidence="10" id="KW-0853">WD repeat</keyword>
<dbReference type="EMBL" id="JAFJMO010000005">
    <property type="protein sequence ID" value="KAJ8275738.1"/>
    <property type="molecule type" value="Genomic_DNA"/>
</dbReference>
<evidence type="ECO:0000256" key="1">
    <source>
        <dbReference type="ARBA" id="ARBA00004123"/>
    </source>
</evidence>
<dbReference type="SUPFAM" id="SSF52058">
    <property type="entry name" value="L domain-like"/>
    <property type="match status" value="1"/>
</dbReference>
<evidence type="ECO:0000256" key="6">
    <source>
        <dbReference type="ARBA" id="ARBA00022614"/>
    </source>
</evidence>
<protein>
    <recommendedName>
        <fullName evidence="16">Origin recognition complex-associated protein</fullName>
    </recommendedName>
</protein>
<feature type="compositionally biased region" description="Basic and acidic residues" evidence="11">
    <location>
        <begin position="348"/>
        <end position="357"/>
    </location>
</feature>
<keyword evidence="8" id="KW-0206">Cytoskeleton</keyword>
<evidence type="ECO:0000256" key="11">
    <source>
        <dbReference type="SAM" id="MobiDB-lite"/>
    </source>
</evidence>
<dbReference type="SUPFAM" id="SSF50978">
    <property type="entry name" value="WD40 repeat-like"/>
    <property type="match status" value="1"/>
</dbReference>
<evidence type="ECO:0000313" key="15">
    <source>
        <dbReference type="Proteomes" id="UP001152803"/>
    </source>
</evidence>
<keyword evidence="4" id="KW-0158">Chromosome</keyword>
<comment type="caution">
    <text evidence="14">The sequence shown here is derived from an EMBL/GenBank/DDBJ whole genome shotgun (WGS) entry which is preliminary data.</text>
</comment>
<dbReference type="InterPro" id="IPR003591">
    <property type="entry name" value="Leu-rich_rpt_typical-subtyp"/>
</dbReference>
<keyword evidence="15" id="KW-1185">Reference proteome</keyword>
<dbReference type="GO" id="GO:0003682">
    <property type="term" value="F:chromatin binding"/>
    <property type="evidence" value="ECO:0007669"/>
    <property type="project" value="TreeGrafter"/>
</dbReference>
<dbReference type="InterPro" id="IPR052489">
    <property type="entry name" value="LRWD1"/>
</dbReference>
<dbReference type="Pfam" id="PF23215">
    <property type="entry name" value="WD_LRWD1"/>
    <property type="match status" value="1"/>
</dbReference>
<dbReference type="AlphaFoldDB" id="A0A9Q1I212"/>
<dbReference type="InterPro" id="IPR001680">
    <property type="entry name" value="WD40_rpt"/>
</dbReference>
<evidence type="ECO:0000256" key="8">
    <source>
        <dbReference type="ARBA" id="ARBA00023212"/>
    </source>
</evidence>
<accession>A0A9Q1I212</accession>
<dbReference type="InterPro" id="IPR056160">
    <property type="entry name" value="WD_LRWD1"/>
</dbReference>
<evidence type="ECO:0000256" key="5">
    <source>
        <dbReference type="ARBA" id="ARBA00022490"/>
    </source>
</evidence>
<dbReference type="GO" id="GO:0005813">
    <property type="term" value="C:centrosome"/>
    <property type="evidence" value="ECO:0007669"/>
    <property type="project" value="UniProtKB-SubCell"/>
</dbReference>
<dbReference type="SMART" id="SM00369">
    <property type="entry name" value="LRR_TYP"/>
    <property type="match status" value="1"/>
</dbReference>
<dbReference type="Gene3D" id="3.80.10.10">
    <property type="entry name" value="Ribonuclease Inhibitor"/>
    <property type="match status" value="1"/>
</dbReference>
<dbReference type="SMART" id="SM00320">
    <property type="entry name" value="WD40"/>
    <property type="match status" value="5"/>
</dbReference>
<evidence type="ECO:0000256" key="2">
    <source>
        <dbReference type="ARBA" id="ARBA00004286"/>
    </source>
</evidence>
<comment type="subcellular location">
    <subcellularLocation>
        <location evidence="2">Chromosome</location>
    </subcellularLocation>
    <subcellularLocation>
        <location evidence="3">Cytoplasm</location>
        <location evidence="3">Cytoskeleton</location>
        <location evidence="3">Microtubule organizing center</location>
        <location evidence="3">Centrosome</location>
    </subcellularLocation>
    <subcellularLocation>
        <location evidence="1">Nucleus</location>
    </subcellularLocation>
</comment>
<dbReference type="Gene3D" id="2.130.10.10">
    <property type="entry name" value="YVTN repeat-like/Quinoprotein amine dehydrogenase"/>
    <property type="match status" value="1"/>
</dbReference>
<dbReference type="InterPro" id="IPR056363">
    <property type="entry name" value="LRR_LRWD1_dom"/>
</dbReference>
<keyword evidence="6" id="KW-0433">Leucine-rich repeat</keyword>
<sequence>MDGVKVEVGRFCRESFQSISAAMVKITESLLLEKGTPKANKLEQIKTLNLSKLGLSSQDLPVPLLSRLSGLEELDLSGNHLQELPPGLSLPSLRVLNCSDNDLEDVMSLAPLTALEELHLDDNLYVTVSDNYKVMFLLSNLRNLNGKNISYITKHLHSIGTAALQKRVEALWDSKFSLPDRATPEKLKSVEKEFVHEAQSRIKYGPNSLMDYTKWRLEMLAKEHLHSLVEPGEQKDPKDTKDKSGQQSSGKRKSCEPDAGRENGSPRKKTRVAEAAPAEASPRKSSRLLTSPVKEEKPLRSPRKAPAVPDSPAGIGSKAEGLRRRLREPPKDTPSPKKQPRTPNKAPAQERKVEKSTPQKMTSIKSKDPVSLQPLHVLQCHSRQDSPDDFSTQLWACAFQPPQDSCDQTSRIVATCGGESVCLIDCETGHVLKKYKVPGEEFFTLAWSSVTMSPQGGGVQRRLSVLAAGGKKGLVKLIHPRANLAYGEFRASRRALSTLSFSPHQQSVLFTGSYENKIVMWDIGGVDNDYTFKVSQLLVLETGSTPLHLGLPPFGQDTRHLLAACDEGLLCFNAQLGKGERKRTEEMEITFPVYAREEGKGEHYRTIDGLAFLTDDIVASKSHMQGSIYLWSWSRTRASKGKVVSAVILAELEWANTDTPYLSLGTCPGEGYVVCGDEKGRLWTYHLADLIKAGGKNGKVISPTEVLDWPSPVRKGLGLVDGPSINSVSMDPELQYLVALSDKNMVVVWGRGQS</sequence>
<evidence type="ECO:0000256" key="9">
    <source>
        <dbReference type="ARBA" id="ARBA00023242"/>
    </source>
</evidence>
<dbReference type="InterPro" id="IPR036322">
    <property type="entry name" value="WD40_repeat_dom_sf"/>
</dbReference>
<dbReference type="FunFam" id="2.130.10.10:FF:000488">
    <property type="entry name" value="Leucine-rich repeat and WD repeat-containing protein 1"/>
    <property type="match status" value="1"/>
</dbReference>
<dbReference type="GO" id="GO:0006325">
    <property type="term" value="P:chromatin organization"/>
    <property type="evidence" value="ECO:0007669"/>
    <property type="project" value="TreeGrafter"/>
</dbReference>
<name>A0A9Q1I212_CONCO</name>
<keyword evidence="5" id="KW-0963">Cytoplasm</keyword>
<dbReference type="OrthoDB" id="7318948at2759"/>
<dbReference type="PANTHER" id="PTHR24370">
    <property type="entry name" value="OPTICIN"/>
    <property type="match status" value="1"/>
</dbReference>
<keyword evidence="9" id="KW-0539">Nucleus</keyword>
<evidence type="ECO:0000256" key="7">
    <source>
        <dbReference type="ARBA" id="ARBA00022737"/>
    </source>
</evidence>
<dbReference type="Proteomes" id="UP001152803">
    <property type="component" value="Unassembled WGS sequence"/>
</dbReference>